<dbReference type="InterPro" id="IPR016602">
    <property type="entry name" value="UCP012666"/>
</dbReference>
<evidence type="ECO:0000313" key="2">
    <source>
        <dbReference type="EMBL" id="GHE18394.1"/>
    </source>
</evidence>
<dbReference type="InterPro" id="IPR014746">
    <property type="entry name" value="Gln_synth/guanido_kin_cat_dom"/>
</dbReference>
<evidence type="ECO:0000256" key="1">
    <source>
        <dbReference type="ARBA" id="ARBA00048819"/>
    </source>
</evidence>
<dbReference type="PIRSF" id="PIRSF012666">
    <property type="entry name" value="UCP012666"/>
    <property type="match status" value="1"/>
</dbReference>
<comment type="catalytic activity">
    <reaction evidence="1">
        <text>L-cysteine + L-glutamate + ATP = gamma-L-glutamyl-L-cysteine + ADP + phosphate + H(+)</text>
        <dbReference type="Rhea" id="RHEA:13285"/>
        <dbReference type="ChEBI" id="CHEBI:15378"/>
        <dbReference type="ChEBI" id="CHEBI:29985"/>
        <dbReference type="ChEBI" id="CHEBI:30616"/>
        <dbReference type="ChEBI" id="CHEBI:35235"/>
        <dbReference type="ChEBI" id="CHEBI:43474"/>
        <dbReference type="ChEBI" id="CHEBI:58173"/>
        <dbReference type="ChEBI" id="CHEBI:456216"/>
        <dbReference type="EC" id="6.3.2.2"/>
    </reaction>
</comment>
<sequence length="487" mass="54702">MGEEVAQQEFSRADRTRHREKVRRNLDVFARMLREAAFDTDDPMTGLEMELNLIDDAGDPALKNAEVLEAIADPDFQTELGQFNIEINLPPAKLREGGLGTFEESLRRSLNDADEKGSRVGAHQVMIGILPTLAEGHMTRDSLSSNPRYSLLSEQILNARGEDITISISGKERLTTTADSIVPEAACTSTQFHVQTSPDQFASYWNAAQAIAGVQLAVSANSPYLLGKELWRETRIPLFEQATDTRSEELKAQGVRPRVWFGERWITSVFDLFEENVRYFPALLPVTDQEDPLEVLESGGTPALHELKLHNGTIYRWNRPVYDISQGRPHLRVENRLLAAGPTIADTIANAALWFGLIRHLVDSERPLWSQMSFSAAEENFHVAAQTGVDAQVYWPGIGQVRATELVLRRLLPMARAGLESWGVPSEQSDRYLGIIEQRCQAEASGAGWFVERVRQRGGEDRFDALRATLLDYRDRMHSNEPVHAWD</sequence>
<dbReference type="RefSeq" id="WP_191280301.1">
    <property type="nucleotide sequence ID" value="NZ_BNAD01000010.1"/>
</dbReference>
<dbReference type="Gene3D" id="3.30.590.20">
    <property type="match status" value="1"/>
</dbReference>
<dbReference type="GO" id="GO:0016874">
    <property type="term" value="F:ligase activity"/>
    <property type="evidence" value="ECO:0007669"/>
    <property type="project" value="UniProtKB-KW"/>
</dbReference>
<dbReference type="Proteomes" id="UP000597341">
    <property type="component" value="Unassembled WGS sequence"/>
</dbReference>
<accession>A0ABQ3HQE2</accession>
<comment type="caution">
    <text evidence="2">The sequence shown here is derived from an EMBL/GenBank/DDBJ whole genome shotgun (WGS) entry which is preliminary data.</text>
</comment>
<organism evidence="2 3">
    <name type="scientific">Nocardioides flavus</name>
    <name type="common">ex Wang et al. 2016</name>
    <dbReference type="NCBI Taxonomy" id="2058780"/>
    <lineage>
        <taxon>Bacteria</taxon>
        <taxon>Bacillati</taxon>
        <taxon>Actinomycetota</taxon>
        <taxon>Actinomycetes</taxon>
        <taxon>Propionibacteriales</taxon>
        <taxon>Nocardioidaceae</taxon>
        <taxon>Nocardioides</taxon>
    </lineage>
</organism>
<evidence type="ECO:0000313" key="3">
    <source>
        <dbReference type="Proteomes" id="UP000597341"/>
    </source>
</evidence>
<protein>
    <submittedName>
        <fullName evidence="2">Glutamate--cysteine ligase</fullName>
    </submittedName>
</protein>
<dbReference type="InterPro" id="IPR050141">
    <property type="entry name" value="GCL_type2/YbdK_subfam"/>
</dbReference>
<keyword evidence="2" id="KW-0436">Ligase</keyword>
<dbReference type="InterPro" id="IPR006336">
    <property type="entry name" value="GCS2"/>
</dbReference>
<dbReference type="SUPFAM" id="SSF55931">
    <property type="entry name" value="Glutamine synthetase/guanido kinase"/>
    <property type="match status" value="1"/>
</dbReference>
<dbReference type="PANTHER" id="PTHR36510:SF3">
    <property type="entry name" value="CONSERVED PROTEIN"/>
    <property type="match status" value="1"/>
</dbReference>
<reference evidence="3" key="1">
    <citation type="journal article" date="2019" name="Int. J. Syst. Evol. Microbiol.">
        <title>The Global Catalogue of Microorganisms (GCM) 10K type strain sequencing project: providing services to taxonomists for standard genome sequencing and annotation.</title>
        <authorList>
            <consortium name="The Broad Institute Genomics Platform"/>
            <consortium name="The Broad Institute Genome Sequencing Center for Infectious Disease"/>
            <person name="Wu L."/>
            <person name="Ma J."/>
        </authorList>
    </citation>
    <scope>NUCLEOTIDE SEQUENCE [LARGE SCALE GENOMIC DNA]</scope>
    <source>
        <strain evidence="3">CGMCC 1.12791</strain>
    </source>
</reference>
<proteinExistence type="predicted"/>
<name>A0ABQ3HQE2_9ACTN</name>
<dbReference type="PANTHER" id="PTHR36510">
    <property type="entry name" value="GLUTAMATE--CYSTEINE LIGASE 2-RELATED"/>
    <property type="match status" value="1"/>
</dbReference>
<dbReference type="Pfam" id="PF04107">
    <property type="entry name" value="GCS2"/>
    <property type="match status" value="1"/>
</dbReference>
<gene>
    <name evidence="2" type="ORF">GCM10011376_30040</name>
</gene>
<dbReference type="EMBL" id="BNAD01000010">
    <property type="protein sequence ID" value="GHE18394.1"/>
    <property type="molecule type" value="Genomic_DNA"/>
</dbReference>
<keyword evidence="3" id="KW-1185">Reference proteome</keyword>